<dbReference type="GeneID" id="17323825"/>
<dbReference type="EMBL" id="HG001769">
    <property type="protein sequence ID" value="CDF36291.1"/>
    <property type="molecule type" value="Genomic_DNA"/>
</dbReference>
<reference evidence="2" key="1">
    <citation type="journal article" date="2013" name="Proc. Natl. Acad. Sci. U.S.A.">
        <title>Genome structure and metabolic features in the red seaweed Chondrus crispus shed light on evolution of the Archaeplastida.</title>
        <authorList>
            <person name="Collen J."/>
            <person name="Porcel B."/>
            <person name="Carre W."/>
            <person name="Ball S.G."/>
            <person name="Chaparro C."/>
            <person name="Tonon T."/>
            <person name="Barbeyron T."/>
            <person name="Michel G."/>
            <person name="Noel B."/>
            <person name="Valentin K."/>
            <person name="Elias M."/>
            <person name="Artiguenave F."/>
            <person name="Arun A."/>
            <person name="Aury J.M."/>
            <person name="Barbosa-Neto J.F."/>
            <person name="Bothwell J.H."/>
            <person name="Bouget F.Y."/>
            <person name="Brillet L."/>
            <person name="Cabello-Hurtado F."/>
            <person name="Capella-Gutierrez S."/>
            <person name="Charrier B."/>
            <person name="Cladiere L."/>
            <person name="Cock J.M."/>
            <person name="Coelho S.M."/>
            <person name="Colleoni C."/>
            <person name="Czjzek M."/>
            <person name="Da Silva C."/>
            <person name="Delage L."/>
            <person name="Denoeud F."/>
            <person name="Deschamps P."/>
            <person name="Dittami S.M."/>
            <person name="Gabaldon T."/>
            <person name="Gachon C.M."/>
            <person name="Groisillier A."/>
            <person name="Herve C."/>
            <person name="Jabbari K."/>
            <person name="Katinka M."/>
            <person name="Kloareg B."/>
            <person name="Kowalczyk N."/>
            <person name="Labadie K."/>
            <person name="Leblanc C."/>
            <person name="Lopez P.J."/>
            <person name="McLachlan D.H."/>
            <person name="Meslet-Cladiere L."/>
            <person name="Moustafa A."/>
            <person name="Nehr Z."/>
            <person name="Nyvall Collen P."/>
            <person name="Panaud O."/>
            <person name="Partensky F."/>
            <person name="Poulain J."/>
            <person name="Rensing S.A."/>
            <person name="Rousvoal S."/>
            <person name="Samson G."/>
            <person name="Symeonidi A."/>
            <person name="Weissenbach J."/>
            <person name="Zambounis A."/>
            <person name="Wincker P."/>
            <person name="Boyen C."/>
        </authorList>
    </citation>
    <scope>NUCLEOTIDE SEQUENCE [LARGE SCALE GENOMIC DNA]</scope>
    <source>
        <strain evidence="2">cv. Stackhouse</strain>
    </source>
</reference>
<keyword evidence="2" id="KW-1185">Reference proteome</keyword>
<protein>
    <submittedName>
        <fullName evidence="1">Uncharacterized protein</fullName>
    </submittedName>
</protein>
<proteinExistence type="predicted"/>
<dbReference type="PhylomeDB" id="R7QFR1"/>
<dbReference type="Proteomes" id="UP000012073">
    <property type="component" value="Unassembled WGS sequence"/>
</dbReference>
<organism evidence="1 2">
    <name type="scientific">Chondrus crispus</name>
    <name type="common">Carrageen Irish moss</name>
    <name type="synonym">Polymorpha crispa</name>
    <dbReference type="NCBI Taxonomy" id="2769"/>
    <lineage>
        <taxon>Eukaryota</taxon>
        <taxon>Rhodophyta</taxon>
        <taxon>Florideophyceae</taxon>
        <taxon>Rhodymeniophycidae</taxon>
        <taxon>Gigartinales</taxon>
        <taxon>Gigartinaceae</taxon>
        <taxon>Chondrus</taxon>
    </lineage>
</organism>
<dbReference type="AlphaFoldDB" id="R7QFR1"/>
<gene>
    <name evidence="1" type="ORF">CHC_T00004654001</name>
</gene>
<dbReference type="Gramene" id="CDF36291">
    <property type="protein sequence ID" value="CDF36291"/>
    <property type="gene ID" value="CHC_T00004654001"/>
</dbReference>
<evidence type="ECO:0000313" key="2">
    <source>
        <dbReference type="Proteomes" id="UP000012073"/>
    </source>
</evidence>
<accession>R7QFR1</accession>
<evidence type="ECO:0000313" key="1">
    <source>
        <dbReference type="EMBL" id="CDF36291.1"/>
    </source>
</evidence>
<dbReference type="RefSeq" id="XP_005716110.1">
    <property type="nucleotide sequence ID" value="XM_005716053.1"/>
</dbReference>
<dbReference type="KEGG" id="ccp:CHC_T00004654001"/>
<sequence length="76" mass="8838">MCPGPNRAIWTPQLMQLHCITGAFSERDMRYWATPKNINCVHTNFLVYVCRILCLGTEMHVNKNLCKTHLMPIHPQ</sequence>
<name>R7QFR1_CHOCR</name>